<evidence type="ECO:0000313" key="2">
    <source>
        <dbReference type="Proteomes" id="UP000886653"/>
    </source>
</evidence>
<protein>
    <submittedName>
        <fullName evidence="1">Uncharacterized protein</fullName>
    </submittedName>
</protein>
<accession>A0A9P6NFP0</accession>
<proteinExistence type="predicted"/>
<evidence type="ECO:0000313" key="1">
    <source>
        <dbReference type="EMBL" id="KAG0143342.1"/>
    </source>
</evidence>
<dbReference type="Proteomes" id="UP000886653">
    <property type="component" value="Unassembled WGS sequence"/>
</dbReference>
<gene>
    <name evidence="1" type="ORF">CROQUDRAFT_717209</name>
</gene>
<reference evidence="1" key="1">
    <citation type="submission" date="2013-11" db="EMBL/GenBank/DDBJ databases">
        <title>Genome sequence of the fusiform rust pathogen reveals effectors for host alternation and coevolution with pine.</title>
        <authorList>
            <consortium name="DOE Joint Genome Institute"/>
            <person name="Smith K."/>
            <person name="Pendleton A."/>
            <person name="Kubisiak T."/>
            <person name="Anderson C."/>
            <person name="Salamov A."/>
            <person name="Aerts A."/>
            <person name="Riley R."/>
            <person name="Clum A."/>
            <person name="Lindquist E."/>
            <person name="Ence D."/>
            <person name="Campbell M."/>
            <person name="Kronenberg Z."/>
            <person name="Feau N."/>
            <person name="Dhillon B."/>
            <person name="Hamelin R."/>
            <person name="Burleigh J."/>
            <person name="Smith J."/>
            <person name="Yandell M."/>
            <person name="Nelson C."/>
            <person name="Grigoriev I."/>
            <person name="Davis J."/>
        </authorList>
    </citation>
    <scope>NUCLEOTIDE SEQUENCE</scope>
    <source>
        <strain evidence="1">G11</strain>
    </source>
</reference>
<name>A0A9P6NFP0_9BASI</name>
<sequence>MDKFASNKLSKMVNLETGWSPYMPINNVDDAKFFFEHFDPESFTKYIQYLGQRDPKSRDLQSLRKLTKGPEGVSSQETILRIETLYKPLTLAEIMVAKGSWASIEAQKTTDDSIPAVHELLTKFHESASNPFKDPALLTSDAKADRSAWNSDTKLSTKNQNSYTEGPQRLLGSLHTFVLKYQALSAIDSELSREITKVYVVTMTRYYDHPEISQLAWLFYDYMRKGREGREHDFIYRLDLVPEAYDR</sequence>
<keyword evidence="2" id="KW-1185">Reference proteome</keyword>
<comment type="caution">
    <text evidence="1">The sequence shown here is derived from an EMBL/GenBank/DDBJ whole genome shotgun (WGS) entry which is preliminary data.</text>
</comment>
<dbReference type="AlphaFoldDB" id="A0A9P6NFP0"/>
<organism evidence="1 2">
    <name type="scientific">Cronartium quercuum f. sp. fusiforme G11</name>
    <dbReference type="NCBI Taxonomy" id="708437"/>
    <lineage>
        <taxon>Eukaryota</taxon>
        <taxon>Fungi</taxon>
        <taxon>Dikarya</taxon>
        <taxon>Basidiomycota</taxon>
        <taxon>Pucciniomycotina</taxon>
        <taxon>Pucciniomycetes</taxon>
        <taxon>Pucciniales</taxon>
        <taxon>Coleosporiaceae</taxon>
        <taxon>Cronartium</taxon>
    </lineage>
</organism>
<dbReference type="EMBL" id="MU167321">
    <property type="protein sequence ID" value="KAG0143342.1"/>
    <property type="molecule type" value="Genomic_DNA"/>
</dbReference>